<accession>A0ABQ9IJJ6</accession>
<evidence type="ECO:0000313" key="2">
    <source>
        <dbReference type="EMBL" id="KAJ8896819.1"/>
    </source>
</evidence>
<comment type="caution">
    <text evidence="2">The sequence shown here is derived from an EMBL/GenBank/DDBJ whole genome shotgun (WGS) entry which is preliminary data.</text>
</comment>
<proteinExistence type="predicted"/>
<dbReference type="Proteomes" id="UP001159363">
    <property type="component" value="Chromosome 1"/>
</dbReference>
<protein>
    <submittedName>
        <fullName evidence="2">Uncharacterized protein</fullName>
    </submittedName>
</protein>
<keyword evidence="3" id="KW-1185">Reference proteome</keyword>
<sequence>MMPLVGRYLPFLPPLHSGAAPLSPHFTPIGSQASLLRAAQISQPNTLLIKRNLALTSGIVRHDYHLQKSGGTRPGIEPGSPRWEASRLTAQPPADRAMLFEQEEGEDDARDISEEGKSSMEQRRNERVGKRQIPEKTRRPAASPGTITICDIPGSHPAGNRTRLP</sequence>
<dbReference type="EMBL" id="JARBHB010000001">
    <property type="protein sequence ID" value="KAJ8896819.1"/>
    <property type="molecule type" value="Genomic_DNA"/>
</dbReference>
<gene>
    <name evidence="2" type="ORF">PR048_002165</name>
</gene>
<feature type="region of interest" description="Disordered" evidence="1">
    <location>
        <begin position="67"/>
        <end position="165"/>
    </location>
</feature>
<evidence type="ECO:0000313" key="3">
    <source>
        <dbReference type="Proteomes" id="UP001159363"/>
    </source>
</evidence>
<evidence type="ECO:0000256" key="1">
    <source>
        <dbReference type="SAM" id="MobiDB-lite"/>
    </source>
</evidence>
<reference evidence="2 3" key="1">
    <citation type="submission" date="2023-02" db="EMBL/GenBank/DDBJ databases">
        <title>LHISI_Scaffold_Assembly.</title>
        <authorList>
            <person name="Stuart O.P."/>
            <person name="Cleave R."/>
            <person name="Magrath M.J.L."/>
            <person name="Mikheyev A.S."/>
        </authorList>
    </citation>
    <scope>NUCLEOTIDE SEQUENCE [LARGE SCALE GENOMIC DNA]</scope>
    <source>
        <strain evidence="2">Daus_M_001</strain>
        <tissue evidence="2">Leg muscle</tissue>
    </source>
</reference>
<name>A0ABQ9IJJ6_9NEOP</name>
<organism evidence="2 3">
    <name type="scientific">Dryococelus australis</name>
    <dbReference type="NCBI Taxonomy" id="614101"/>
    <lineage>
        <taxon>Eukaryota</taxon>
        <taxon>Metazoa</taxon>
        <taxon>Ecdysozoa</taxon>
        <taxon>Arthropoda</taxon>
        <taxon>Hexapoda</taxon>
        <taxon>Insecta</taxon>
        <taxon>Pterygota</taxon>
        <taxon>Neoptera</taxon>
        <taxon>Polyneoptera</taxon>
        <taxon>Phasmatodea</taxon>
        <taxon>Verophasmatodea</taxon>
        <taxon>Anareolatae</taxon>
        <taxon>Phasmatidae</taxon>
        <taxon>Eurycanthinae</taxon>
        <taxon>Dryococelus</taxon>
    </lineage>
</organism>
<feature type="compositionally biased region" description="Basic and acidic residues" evidence="1">
    <location>
        <begin position="110"/>
        <end position="138"/>
    </location>
</feature>